<keyword evidence="7" id="KW-1185">Reference proteome</keyword>
<feature type="transmembrane region" description="Helical" evidence="5">
    <location>
        <begin position="228"/>
        <end position="248"/>
    </location>
</feature>
<name>A0A1Y2BTZ0_9FUNG</name>
<feature type="transmembrane region" description="Helical" evidence="5">
    <location>
        <begin position="263"/>
        <end position="281"/>
    </location>
</feature>
<evidence type="ECO:0000256" key="3">
    <source>
        <dbReference type="ARBA" id="ARBA00022989"/>
    </source>
</evidence>
<dbReference type="EMBL" id="MCGO01000045">
    <property type="protein sequence ID" value="ORY38203.1"/>
    <property type="molecule type" value="Genomic_DNA"/>
</dbReference>
<proteinExistence type="predicted"/>
<feature type="transmembrane region" description="Helical" evidence="5">
    <location>
        <begin position="56"/>
        <end position="75"/>
    </location>
</feature>
<dbReference type="OrthoDB" id="422206at2759"/>
<feature type="transmembrane region" description="Helical" evidence="5">
    <location>
        <begin position="180"/>
        <end position="196"/>
    </location>
</feature>
<dbReference type="GO" id="GO:0016020">
    <property type="term" value="C:membrane"/>
    <property type="evidence" value="ECO:0007669"/>
    <property type="project" value="UniProtKB-SubCell"/>
</dbReference>
<reference evidence="6 7" key="1">
    <citation type="submission" date="2016-07" db="EMBL/GenBank/DDBJ databases">
        <title>Pervasive Adenine N6-methylation of Active Genes in Fungi.</title>
        <authorList>
            <consortium name="DOE Joint Genome Institute"/>
            <person name="Mondo S.J."/>
            <person name="Dannebaum R.O."/>
            <person name="Kuo R.C."/>
            <person name="Labutti K."/>
            <person name="Haridas S."/>
            <person name="Kuo A."/>
            <person name="Salamov A."/>
            <person name="Ahrendt S.R."/>
            <person name="Lipzen A."/>
            <person name="Sullivan W."/>
            <person name="Andreopoulos W.B."/>
            <person name="Clum A."/>
            <person name="Lindquist E."/>
            <person name="Daum C."/>
            <person name="Ramamoorthy G.K."/>
            <person name="Gryganskyi A."/>
            <person name="Culley D."/>
            <person name="Magnuson J.K."/>
            <person name="James T.Y."/>
            <person name="O'Malley M.A."/>
            <person name="Stajich J.E."/>
            <person name="Spatafora J.W."/>
            <person name="Visel A."/>
            <person name="Grigoriev I.V."/>
        </authorList>
    </citation>
    <scope>NUCLEOTIDE SEQUENCE [LARGE SCALE GENOMIC DNA]</scope>
    <source>
        <strain evidence="6 7">JEL800</strain>
    </source>
</reference>
<keyword evidence="4 5" id="KW-0472">Membrane</keyword>
<dbReference type="SUPFAM" id="SSF103473">
    <property type="entry name" value="MFS general substrate transporter"/>
    <property type="match status" value="1"/>
</dbReference>
<comment type="caution">
    <text evidence="6">The sequence shown here is derived from an EMBL/GenBank/DDBJ whole genome shotgun (WGS) entry which is preliminary data.</text>
</comment>
<accession>A0A1Y2BTZ0</accession>
<organism evidence="6 7">
    <name type="scientific">Rhizoclosmatium globosum</name>
    <dbReference type="NCBI Taxonomy" id="329046"/>
    <lineage>
        <taxon>Eukaryota</taxon>
        <taxon>Fungi</taxon>
        <taxon>Fungi incertae sedis</taxon>
        <taxon>Chytridiomycota</taxon>
        <taxon>Chytridiomycota incertae sedis</taxon>
        <taxon>Chytridiomycetes</taxon>
        <taxon>Chytridiales</taxon>
        <taxon>Chytriomycetaceae</taxon>
        <taxon>Rhizoclosmatium</taxon>
    </lineage>
</organism>
<dbReference type="InterPro" id="IPR049680">
    <property type="entry name" value="FLVCR1-2_SLC49-like"/>
</dbReference>
<keyword evidence="3 5" id="KW-1133">Transmembrane helix</keyword>
<gene>
    <name evidence="6" type="ORF">BCR33DRAFT_832585</name>
</gene>
<feature type="transmembrane region" description="Helical" evidence="5">
    <location>
        <begin position="385"/>
        <end position="406"/>
    </location>
</feature>
<feature type="transmembrane region" description="Helical" evidence="5">
    <location>
        <begin position="362"/>
        <end position="379"/>
    </location>
</feature>
<dbReference type="Pfam" id="PF07690">
    <property type="entry name" value="MFS_1"/>
    <property type="match status" value="1"/>
</dbReference>
<dbReference type="GO" id="GO:0022857">
    <property type="term" value="F:transmembrane transporter activity"/>
    <property type="evidence" value="ECO:0007669"/>
    <property type="project" value="InterPro"/>
</dbReference>
<feature type="transmembrane region" description="Helical" evidence="5">
    <location>
        <begin position="147"/>
        <end position="168"/>
    </location>
</feature>
<evidence type="ECO:0000313" key="7">
    <source>
        <dbReference type="Proteomes" id="UP000193642"/>
    </source>
</evidence>
<feature type="transmembrane region" description="Helical" evidence="5">
    <location>
        <begin position="320"/>
        <end position="341"/>
    </location>
</feature>
<evidence type="ECO:0000256" key="5">
    <source>
        <dbReference type="SAM" id="Phobius"/>
    </source>
</evidence>
<dbReference type="AlphaFoldDB" id="A0A1Y2BTZ0"/>
<feature type="transmembrane region" description="Helical" evidence="5">
    <location>
        <begin position="15"/>
        <end position="36"/>
    </location>
</feature>
<dbReference type="PANTHER" id="PTHR10924:SF6">
    <property type="entry name" value="SOLUTE CARRIER FAMILY 49 MEMBER A3"/>
    <property type="match status" value="1"/>
</dbReference>
<dbReference type="Proteomes" id="UP000193642">
    <property type="component" value="Unassembled WGS sequence"/>
</dbReference>
<comment type="subcellular location">
    <subcellularLocation>
        <location evidence="1">Membrane</location>
        <topology evidence="1">Multi-pass membrane protein</topology>
    </subcellularLocation>
</comment>
<protein>
    <submittedName>
        <fullName evidence="6">MFS general substrate transporter</fullName>
    </submittedName>
</protein>
<evidence type="ECO:0000313" key="6">
    <source>
        <dbReference type="EMBL" id="ORY38203.1"/>
    </source>
</evidence>
<dbReference type="Gene3D" id="1.20.1250.20">
    <property type="entry name" value="MFS general substrate transporter like domains"/>
    <property type="match status" value="1"/>
</dbReference>
<evidence type="ECO:0000256" key="2">
    <source>
        <dbReference type="ARBA" id="ARBA00022692"/>
    </source>
</evidence>
<sequence length="410" mass="45329">MEDPVERFQVYPQRFLVLFAVFCANFNNAIVWSTYAAVTPSTAERYGVSTWEINQLVLFFDMSFFPLCGVALWVLDVKGLKPSVLTGVWITICGAFLRWTAKYYYDPLELITVGSVMAALVNPFTLDAPTKVAITWFAENERLTATTIMSLATYMGPAFVLTIAPLIVDGNPNNVDTLNWITFLVILVLGIPSLLLQNEPPSPPSKVANQSSVPFWDGVKQLTRNRQFILLFWVAGISMGCFEVYITLISDTVVPYGYSETDAGTVGVISILSGILSSLVIARMLDHSKAHRIVLKILPFVTVVGAVGFFFSAHCADRRVFLYFSASIIGVGCFPVLPIALEVGSECARPVAAGTSGGMIETSIEFCAIFILLVSNLLRQEGDKLGYALVWFIGLWYLLRSHYFWVTPRS</sequence>
<dbReference type="PANTHER" id="PTHR10924">
    <property type="entry name" value="MAJOR FACILITATOR SUPERFAMILY PROTEIN-RELATED"/>
    <property type="match status" value="1"/>
</dbReference>
<dbReference type="InterPro" id="IPR011701">
    <property type="entry name" value="MFS"/>
</dbReference>
<feature type="transmembrane region" description="Helical" evidence="5">
    <location>
        <begin position="293"/>
        <end position="314"/>
    </location>
</feature>
<evidence type="ECO:0000256" key="4">
    <source>
        <dbReference type="ARBA" id="ARBA00023136"/>
    </source>
</evidence>
<feature type="transmembrane region" description="Helical" evidence="5">
    <location>
        <begin position="82"/>
        <end position="101"/>
    </location>
</feature>
<evidence type="ECO:0000256" key="1">
    <source>
        <dbReference type="ARBA" id="ARBA00004141"/>
    </source>
</evidence>
<keyword evidence="2 5" id="KW-0812">Transmembrane</keyword>
<dbReference type="InterPro" id="IPR036259">
    <property type="entry name" value="MFS_trans_sf"/>
</dbReference>